<reference evidence="1 2" key="1">
    <citation type="submission" date="2015-01" db="EMBL/GenBank/DDBJ databases">
        <authorList>
            <person name="Xiang T."/>
            <person name="Song Y."/>
            <person name="Huang L."/>
            <person name="Wang B."/>
            <person name="Wu P."/>
        </authorList>
    </citation>
    <scope>NUCLEOTIDE SEQUENCE [LARGE SCALE GENOMIC DNA]</scope>
    <source>
        <strain evidence="1 2">CcD38</strain>
    </source>
</reference>
<proteinExistence type="predicted"/>
<sequence>MKTIQYTIIVLLISLSTSCKNKITEKELVLLNGYWEIEKVILADKSVKIYEINTTYDYIDLKDNSGFRKKVYPQLFGKYQTSENAEFFSIVKKGDTWEMNYTSKDNKWVETLESLSEKSFTVKNTAGIEYFYKKVERQE</sequence>
<dbReference type="RefSeq" id="WP_042344924.1">
    <property type="nucleotide sequence ID" value="NZ_CDOI01000173.1"/>
</dbReference>
<dbReference type="AlphaFoldDB" id="A0A0B7I9H5"/>
<organism evidence="1 2">
    <name type="scientific">Capnocytophaga canis</name>
    <dbReference type="NCBI Taxonomy" id="1848903"/>
    <lineage>
        <taxon>Bacteria</taxon>
        <taxon>Pseudomonadati</taxon>
        <taxon>Bacteroidota</taxon>
        <taxon>Flavobacteriia</taxon>
        <taxon>Flavobacteriales</taxon>
        <taxon>Flavobacteriaceae</taxon>
        <taxon>Capnocytophaga</taxon>
    </lineage>
</organism>
<evidence type="ECO:0000313" key="2">
    <source>
        <dbReference type="Proteomes" id="UP000045051"/>
    </source>
</evidence>
<name>A0A0B7I9H5_9FLAO</name>
<keyword evidence="2" id="KW-1185">Reference proteome</keyword>
<dbReference type="EMBL" id="CDOI01000173">
    <property type="protein sequence ID" value="CEN48395.1"/>
    <property type="molecule type" value="Genomic_DNA"/>
</dbReference>
<dbReference type="Proteomes" id="UP000045051">
    <property type="component" value="Unassembled WGS sequence"/>
</dbReference>
<accession>A0A0B7I9H5</accession>
<evidence type="ECO:0000313" key="1">
    <source>
        <dbReference type="EMBL" id="CEN48395.1"/>
    </source>
</evidence>
<gene>
    <name evidence="1" type="ORF">CCAND38_60013</name>
</gene>
<dbReference type="PROSITE" id="PS51257">
    <property type="entry name" value="PROKAR_LIPOPROTEIN"/>
    <property type="match status" value="1"/>
</dbReference>
<protein>
    <recommendedName>
        <fullName evidence="3">Lipocalin-like domain-containing protein</fullName>
    </recommendedName>
</protein>
<evidence type="ECO:0008006" key="3">
    <source>
        <dbReference type="Google" id="ProtNLM"/>
    </source>
</evidence>